<organism evidence="1 2">
    <name type="scientific">Boeremia exigua</name>
    <dbReference type="NCBI Taxonomy" id="749465"/>
    <lineage>
        <taxon>Eukaryota</taxon>
        <taxon>Fungi</taxon>
        <taxon>Dikarya</taxon>
        <taxon>Ascomycota</taxon>
        <taxon>Pezizomycotina</taxon>
        <taxon>Dothideomycetes</taxon>
        <taxon>Pleosporomycetidae</taxon>
        <taxon>Pleosporales</taxon>
        <taxon>Pleosporineae</taxon>
        <taxon>Didymellaceae</taxon>
        <taxon>Boeremia</taxon>
    </lineage>
</organism>
<reference evidence="1" key="1">
    <citation type="submission" date="2022-11" db="EMBL/GenBank/DDBJ databases">
        <title>Genome Sequence of Boeremia exigua.</title>
        <authorList>
            <person name="Buettner E."/>
        </authorList>
    </citation>
    <scope>NUCLEOTIDE SEQUENCE</scope>
    <source>
        <strain evidence="1">CU02</strain>
    </source>
</reference>
<protein>
    <submittedName>
        <fullName evidence="1">Uncharacterized protein</fullName>
    </submittedName>
</protein>
<name>A0ACC2I3C2_9PLEO</name>
<comment type="caution">
    <text evidence="1">The sequence shown here is derived from an EMBL/GenBank/DDBJ whole genome shotgun (WGS) entry which is preliminary data.</text>
</comment>
<accession>A0ACC2I3C2</accession>
<proteinExistence type="predicted"/>
<evidence type="ECO:0000313" key="2">
    <source>
        <dbReference type="Proteomes" id="UP001153331"/>
    </source>
</evidence>
<dbReference type="Proteomes" id="UP001153331">
    <property type="component" value="Unassembled WGS sequence"/>
</dbReference>
<evidence type="ECO:0000313" key="1">
    <source>
        <dbReference type="EMBL" id="KAJ8109680.1"/>
    </source>
</evidence>
<dbReference type="EMBL" id="JAPHNI010000584">
    <property type="protein sequence ID" value="KAJ8109680.1"/>
    <property type="molecule type" value="Genomic_DNA"/>
</dbReference>
<keyword evidence="2" id="KW-1185">Reference proteome</keyword>
<gene>
    <name evidence="1" type="ORF">OPT61_g7286</name>
</gene>
<sequence>MASVSVAQSRACMSRFEPEKLIDYSTLGEKITRVQQKLRRPLTFSEKIIYGHLDNIEEADIRRGESYLKLRPTRIACQDATAQMALIQFMSAGLDTVKVPTTIHCDHLIVAKDGHIADLTTAAADNEEVYRFLESVCKRYGAGFWKPGAGIIHQIVLENYAYPGGLMIGTDSHTPNAGGLGMAAIGVGGADAVDVMSGLAWELKTPKVIGVHLTGKLSKWASPKDVILKLAGELTVKGATGSAIEYFGEGVKSLSCTGMATITNMGAETGATTSMFPYTDSMGAYLAATGRADIASAASAWRHTLEADRGAEYDRVINIDLSSLEPSINGPATPDHAIPLSKFKEEIAKGGWQSQVSAGLIGSCTNSSFEDISRVAHLAKQALDAGLRPQAPLYLSPGSEATRATLEKAGVLEVFEKAGTTLLANACGPCCGSWNREDIAKGTDNSIVTSYNRNFTGRLDSNPGTKIFLASPETVIAKTFAGDLDFNPATDAIPTPLGAFRFTPPPSVDLPTAGYEEADTGYIAPPANRADLSVEISPSSNRIQRLLPFEAWNGHDFEDLAVLIKVEGKCTTDHITPAGPWFRFRGHLENISNNTLIGAVNAENKQVNSVRNVFTGLYDGVPETARDYKIRGQQWVVIAEHNYGEGSSREHAALQPRYLNGVSIIAKSFARIHESNLKKQGMLPLTFTDTSAYDRIQASDKVSLRGLTALSPGSTIEMVITKLSGDTWSTILDHTFNEEQLGYFRAGSALNLMALADVSSTNVHTAGVSS</sequence>